<accession>A0A1D3TVF5</accession>
<dbReference type="Gene3D" id="1.10.10.60">
    <property type="entry name" value="Homeodomain-like"/>
    <property type="match status" value="2"/>
</dbReference>
<dbReference type="PROSITE" id="PS00041">
    <property type="entry name" value="HTH_ARAC_FAMILY_1"/>
    <property type="match status" value="1"/>
</dbReference>
<dbReference type="InterPro" id="IPR009057">
    <property type="entry name" value="Homeodomain-like_sf"/>
</dbReference>
<dbReference type="Pfam" id="PF12833">
    <property type="entry name" value="HTH_18"/>
    <property type="match status" value="1"/>
</dbReference>
<dbReference type="SMART" id="SM00342">
    <property type="entry name" value="HTH_ARAC"/>
    <property type="match status" value="1"/>
</dbReference>
<protein>
    <submittedName>
        <fullName evidence="5">AraC-type DNA-binding protein</fullName>
    </submittedName>
</protein>
<name>A0A1D3TVF5_9FIRM</name>
<dbReference type="PANTHER" id="PTHR43280:SF28">
    <property type="entry name" value="HTH-TYPE TRANSCRIPTIONAL ACTIVATOR RHAS"/>
    <property type="match status" value="1"/>
</dbReference>
<dbReference type="InterPro" id="IPR018060">
    <property type="entry name" value="HTH_AraC"/>
</dbReference>
<sequence length="416" mass="47049">MQPYLYTIVEKNQLKEMIESFQTCLDIPLQVIDDQGSILLSCGPAANFCTTFTKHLPKNDSCEKMHINASKKAVDLGESYIFSCHANLNHIVFPLINNGAFLGSILAGPFLMESPDSLLIQDIDRKYKLSTNDLLDLYDESSSIKIIPPKKVTQISRLLYFLFANLITDGKQQLIINQGKLHQQSKINESIQMYKSQDVNSNSSYPYEKEKELIYKVKSGDISAAKGILNDLLGYVLFSEGNKLEIVKSRALELSALLSRAAIEGGAATDSILKINNQFLKNLQQITDLEILCYKLQETVEVFVESMFNYIPTKNNELIKRAIQYISKNYASNVTLEDVASHVHLNPAYFSTIFKQSSGSSFKEYLNMVRIEESKRLLSNTDYSIIDIAVATGFEDQSYFSKVFKKYTGLTPKQYR</sequence>
<evidence type="ECO:0000259" key="4">
    <source>
        <dbReference type="PROSITE" id="PS01124"/>
    </source>
</evidence>
<dbReference type="Pfam" id="PF10114">
    <property type="entry name" value="PocR"/>
    <property type="match status" value="1"/>
</dbReference>
<dbReference type="EMBL" id="FMKA01000017">
    <property type="protein sequence ID" value="SCP98127.1"/>
    <property type="molecule type" value="Genomic_DNA"/>
</dbReference>
<dbReference type="PANTHER" id="PTHR43280">
    <property type="entry name" value="ARAC-FAMILY TRANSCRIPTIONAL REGULATOR"/>
    <property type="match status" value="1"/>
</dbReference>
<dbReference type="PROSITE" id="PS01124">
    <property type="entry name" value="HTH_ARAC_FAMILY_2"/>
    <property type="match status" value="1"/>
</dbReference>
<proteinExistence type="predicted"/>
<gene>
    <name evidence="5" type="ORF">SAMN05421730_10175</name>
</gene>
<evidence type="ECO:0000256" key="3">
    <source>
        <dbReference type="ARBA" id="ARBA00023163"/>
    </source>
</evidence>
<dbReference type="STRING" id="1619234.SAMN05421730_10175"/>
<keyword evidence="6" id="KW-1185">Reference proteome</keyword>
<organism evidence="5 6">
    <name type="scientific">Anaerobium acetethylicum</name>
    <dbReference type="NCBI Taxonomy" id="1619234"/>
    <lineage>
        <taxon>Bacteria</taxon>
        <taxon>Bacillati</taxon>
        <taxon>Bacillota</taxon>
        <taxon>Clostridia</taxon>
        <taxon>Lachnospirales</taxon>
        <taxon>Lachnospiraceae</taxon>
        <taxon>Anaerobium</taxon>
    </lineage>
</organism>
<dbReference type="RefSeq" id="WP_091234988.1">
    <property type="nucleotide sequence ID" value="NZ_FMKA01000017.1"/>
</dbReference>
<reference evidence="5 6" key="1">
    <citation type="submission" date="2016-09" db="EMBL/GenBank/DDBJ databases">
        <authorList>
            <person name="Capua I."/>
            <person name="De Benedictis P."/>
            <person name="Joannis T."/>
            <person name="Lombin L.H."/>
            <person name="Cattoli G."/>
        </authorList>
    </citation>
    <scope>NUCLEOTIDE SEQUENCE [LARGE SCALE GENOMIC DNA]</scope>
    <source>
        <strain evidence="5 6">GluBS11</strain>
    </source>
</reference>
<keyword evidence="1" id="KW-0805">Transcription regulation</keyword>
<evidence type="ECO:0000256" key="2">
    <source>
        <dbReference type="ARBA" id="ARBA00023125"/>
    </source>
</evidence>
<dbReference type="OrthoDB" id="625043at2"/>
<dbReference type="InterPro" id="IPR018771">
    <property type="entry name" value="PocR_dom"/>
</dbReference>
<dbReference type="SUPFAM" id="SSF46689">
    <property type="entry name" value="Homeodomain-like"/>
    <property type="match status" value="2"/>
</dbReference>
<dbReference type="Proteomes" id="UP000199315">
    <property type="component" value="Unassembled WGS sequence"/>
</dbReference>
<keyword evidence="2 5" id="KW-0238">DNA-binding</keyword>
<feature type="domain" description="HTH araC/xylS-type" evidence="4">
    <location>
        <begin position="320"/>
        <end position="416"/>
    </location>
</feature>
<dbReference type="GO" id="GO:0043565">
    <property type="term" value="F:sequence-specific DNA binding"/>
    <property type="evidence" value="ECO:0007669"/>
    <property type="project" value="InterPro"/>
</dbReference>
<evidence type="ECO:0000313" key="6">
    <source>
        <dbReference type="Proteomes" id="UP000199315"/>
    </source>
</evidence>
<dbReference type="InterPro" id="IPR018062">
    <property type="entry name" value="HTH_AraC-typ_CS"/>
</dbReference>
<keyword evidence="3" id="KW-0804">Transcription</keyword>
<dbReference type="PRINTS" id="PR00032">
    <property type="entry name" value="HTHARAC"/>
</dbReference>
<dbReference type="InterPro" id="IPR020449">
    <property type="entry name" value="Tscrpt_reg_AraC-type_HTH"/>
</dbReference>
<evidence type="ECO:0000313" key="5">
    <source>
        <dbReference type="EMBL" id="SCP98127.1"/>
    </source>
</evidence>
<dbReference type="GO" id="GO:0003700">
    <property type="term" value="F:DNA-binding transcription factor activity"/>
    <property type="evidence" value="ECO:0007669"/>
    <property type="project" value="InterPro"/>
</dbReference>
<dbReference type="AlphaFoldDB" id="A0A1D3TVF5"/>
<evidence type="ECO:0000256" key="1">
    <source>
        <dbReference type="ARBA" id="ARBA00023015"/>
    </source>
</evidence>